<evidence type="ECO:0000313" key="2">
    <source>
        <dbReference type="EMBL" id="QQP42207.1"/>
    </source>
</evidence>
<name>A0A7T8K0N8_CALRO</name>
<protein>
    <submittedName>
        <fullName evidence="2">Uncharacterized protein</fullName>
    </submittedName>
</protein>
<organism evidence="2 3">
    <name type="scientific">Caligus rogercresseyi</name>
    <name type="common">Sea louse</name>
    <dbReference type="NCBI Taxonomy" id="217165"/>
    <lineage>
        <taxon>Eukaryota</taxon>
        <taxon>Metazoa</taxon>
        <taxon>Ecdysozoa</taxon>
        <taxon>Arthropoda</taxon>
        <taxon>Crustacea</taxon>
        <taxon>Multicrustacea</taxon>
        <taxon>Hexanauplia</taxon>
        <taxon>Copepoda</taxon>
        <taxon>Siphonostomatoida</taxon>
        <taxon>Caligidae</taxon>
        <taxon>Caligus</taxon>
    </lineage>
</organism>
<gene>
    <name evidence="2" type="ORF">FKW44_016801</name>
</gene>
<dbReference type="AlphaFoldDB" id="A0A7T8K0N8"/>
<evidence type="ECO:0000313" key="3">
    <source>
        <dbReference type="Proteomes" id="UP000595437"/>
    </source>
</evidence>
<evidence type="ECO:0000256" key="1">
    <source>
        <dbReference type="SAM" id="MobiDB-lite"/>
    </source>
</evidence>
<dbReference type="Proteomes" id="UP000595437">
    <property type="component" value="Chromosome 11"/>
</dbReference>
<reference evidence="3" key="1">
    <citation type="submission" date="2021-01" db="EMBL/GenBank/DDBJ databases">
        <title>Caligus Genome Assembly.</title>
        <authorList>
            <person name="Gallardo-Escarate C."/>
        </authorList>
    </citation>
    <scope>NUCLEOTIDE SEQUENCE [LARGE SCALE GENOMIC DNA]</scope>
</reference>
<sequence>MSRVKSIPITEGGRKEGESKGAPTCLELGLKCLYGIEKVVLLFRPEDKD</sequence>
<dbReference type="EMBL" id="CP045900">
    <property type="protein sequence ID" value="QQP42207.1"/>
    <property type="molecule type" value="Genomic_DNA"/>
</dbReference>
<accession>A0A7T8K0N8</accession>
<feature type="region of interest" description="Disordered" evidence="1">
    <location>
        <begin position="1"/>
        <end position="22"/>
    </location>
</feature>
<proteinExistence type="predicted"/>
<keyword evidence="3" id="KW-1185">Reference proteome</keyword>